<evidence type="ECO:0000256" key="5">
    <source>
        <dbReference type="ARBA" id="ARBA00023242"/>
    </source>
</evidence>
<evidence type="ECO:0000256" key="1">
    <source>
        <dbReference type="ARBA" id="ARBA00004123"/>
    </source>
</evidence>
<evidence type="ECO:0000256" key="4">
    <source>
        <dbReference type="ARBA" id="ARBA00022737"/>
    </source>
</evidence>
<keyword evidence="5 6" id="KW-0539">Nucleus</keyword>
<protein>
    <submittedName>
        <fullName evidence="9">Uncharacterized protein</fullName>
    </submittedName>
</protein>
<dbReference type="AlphaFoldDB" id="A0A507F3T9"/>
<keyword evidence="4 6" id="KW-0677">Repeat</keyword>
<dbReference type="Proteomes" id="UP000320333">
    <property type="component" value="Unassembled WGS sequence"/>
</dbReference>
<keyword evidence="3 6" id="KW-0819">tRNA processing</keyword>
<dbReference type="GO" id="GO:0043527">
    <property type="term" value="C:tRNA methyltransferase complex"/>
    <property type="evidence" value="ECO:0007669"/>
    <property type="project" value="TreeGrafter"/>
</dbReference>
<gene>
    <name evidence="9" type="ORF">CcCBS67573_g06588</name>
</gene>
<name>A0A507F3T9_9FUNG</name>
<comment type="pathway">
    <text evidence="6">tRNA modification; N(7)-methylguanine-tRNA biosynthesis.</text>
</comment>
<comment type="function">
    <text evidence="6">Required for the formation of N(7)-methylguanine at position 46 (m7G46) in tRNA. In the complex, it is required to stabilize and induce conformational changes of the catalytic subunit.</text>
</comment>
<reference evidence="9 10" key="1">
    <citation type="journal article" date="2019" name="Sci. Rep.">
        <title>Comparative genomics of chytrid fungi reveal insights into the obligate biotrophic and pathogenic lifestyle of Synchytrium endobioticum.</title>
        <authorList>
            <person name="van de Vossenberg B.T.L.H."/>
            <person name="Warris S."/>
            <person name="Nguyen H.D.T."/>
            <person name="van Gent-Pelzer M.P.E."/>
            <person name="Joly D.L."/>
            <person name="van de Geest H.C."/>
            <person name="Bonants P.J.M."/>
            <person name="Smith D.S."/>
            <person name="Levesque C.A."/>
            <person name="van der Lee T.A.J."/>
        </authorList>
    </citation>
    <scope>NUCLEOTIDE SEQUENCE [LARGE SCALE GENOMIC DNA]</scope>
    <source>
        <strain evidence="9 10">CBS 675.73</strain>
    </source>
</reference>
<evidence type="ECO:0000256" key="2">
    <source>
        <dbReference type="ARBA" id="ARBA00022574"/>
    </source>
</evidence>
<dbReference type="PROSITE" id="PS00678">
    <property type="entry name" value="WD_REPEATS_1"/>
    <property type="match status" value="1"/>
</dbReference>
<evidence type="ECO:0000313" key="9">
    <source>
        <dbReference type="EMBL" id="TPX70290.1"/>
    </source>
</evidence>
<keyword evidence="2 6" id="KW-0853">WD repeat</keyword>
<dbReference type="InterPro" id="IPR019775">
    <property type="entry name" value="WD40_repeat_CS"/>
</dbReference>
<dbReference type="PANTHER" id="PTHR16288:SF0">
    <property type="entry name" value="TRNA (GUANINE-N(7)-)-METHYLTRANSFERASE NON-CATALYTIC SUBUNIT WDR4"/>
    <property type="match status" value="1"/>
</dbReference>
<evidence type="ECO:0000256" key="8">
    <source>
        <dbReference type="SAM" id="MobiDB-lite"/>
    </source>
</evidence>
<dbReference type="InterPro" id="IPR015943">
    <property type="entry name" value="WD40/YVTN_repeat-like_dom_sf"/>
</dbReference>
<dbReference type="GO" id="GO:0106004">
    <property type="term" value="P:tRNA (guanine-N7)-methylation"/>
    <property type="evidence" value="ECO:0007669"/>
    <property type="project" value="UniProtKB-UniRule"/>
</dbReference>
<dbReference type="EMBL" id="QEAP01000290">
    <property type="protein sequence ID" value="TPX70290.1"/>
    <property type="molecule type" value="Genomic_DNA"/>
</dbReference>
<dbReference type="InterPro" id="IPR036322">
    <property type="entry name" value="WD40_repeat_dom_sf"/>
</dbReference>
<organism evidence="9 10">
    <name type="scientific">Chytriomyces confervae</name>
    <dbReference type="NCBI Taxonomy" id="246404"/>
    <lineage>
        <taxon>Eukaryota</taxon>
        <taxon>Fungi</taxon>
        <taxon>Fungi incertae sedis</taxon>
        <taxon>Chytridiomycota</taxon>
        <taxon>Chytridiomycota incertae sedis</taxon>
        <taxon>Chytridiomycetes</taxon>
        <taxon>Chytridiales</taxon>
        <taxon>Chytriomycetaceae</taxon>
        <taxon>Chytriomyces</taxon>
    </lineage>
</organism>
<accession>A0A507F3T9</accession>
<keyword evidence="10" id="KW-1185">Reference proteome</keyword>
<evidence type="ECO:0000313" key="10">
    <source>
        <dbReference type="Proteomes" id="UP000320333"/>
    </source>
</evidence>
<dbReference type="Gene3D" id="2.130.10.10">
    <property type="entry name" value="YVTN repeat-like/Quinoprotein amine dehydrogenase"/>
    <property type="match status" value="1"/>
</dbReference>
<dbReference type="STRING" id="246404.A0A507F3T9"/>
<dbReference type="SUPFAM" id="SSF50978">
    <property type="entry name" value="WD40 repeat-like"/>
    <property type="match status" value="1"/>
</dbReference>
<dbReference type="PANTHER" id="PTHR16288">
    <property type="entry name" value="WD40 REPEAT PROTEIN 4"/>
    <property type="match status" value="1"/>
</dbReference>
<dbReference type="UniPathway" id="UPA00989"/>
<dbReference type="GO" id="GO:0005829">
    <property type="term" value="C:cytosol"/>
    <property type="evidence" value="ECO:0007669"/>
    <property type="project" value="TreeGrafter"/>
</dbReference>
<dbReference type="InterPro" id="IPR001680">
    <property type="entry name" value="WD40_rpt"/>
</dbReference>
<dbReference type="PROSITE" id="PS50082">
    <property type="entry name" value="WD_REPEATS_2"/>
    <property type="match status" value="1"/>
</dbReference>
<evidence type="ECO:0000256" key="6">
    <source>
        <dbReference type="HAMAP-Rule" id="MF_03056"/>
    </source>
</evidence>
<dbReference type="SMART" id="SM00320">
    <property type="entry name" value="WD40"/>
    <property type="match status" value="3"/>
</dbReference>
<evidence type="ECO:0000256" key="7">
    <source>
        <dbReference type="PROSITE-ProRule" id="PRU00221"/>
    </source>
</evidence>
<dbReference type="Pfam" id="PF00400">
    <property type="entry name" value="WD40"/>
    <property type="match status" value="1"/>
</dbReference>
<dbReference type="OrthoDB" id="339900at2759"/>
<feature type="compositionally biased region" description="Basic and acidic residues" evidence="8">
    <location>
        <begin position="350"/>
        <end position="365"/>
    </location>
</feature>
<dbReference type="HAMAP" id="MF_03056">
    <property type="entry name" value="TRM82"/>
    <property type="match status" value="1"/>
</dbReference>
<dbReference type="InterPro" id="IPR028884">
    <property type="entry name" value="Trm82"/>
</dbReference>
<dbReference type="GO" id="GO:0005634">
    <property type="term" value="C:nucleus"/>
    <property type="evidence" value="ECO:0007669"/>
    <property type="project" value="UniProtKB-SubCell"/>
</dbReference>
<proteinExistence type="inferred from homology"/>
<comment type="caution">
    <text evidence="9">The sequence shown here is derived from an EMBL/GenBank/DDBJ whole genome shotgun (WGS) entry which is preliminary data.</text>
</comment>
<feature type="region of interest" description="Disordered" evidence="8">
    <location>
        <begin position="350"/>
        <end position="393"/>
    </location>
</feature>
<feature type="repeat" description="WD" evidence="7">
    <location>
        <begin position="164"/>
        <end position="206"/>
    </location>
</feature>
<comment type="subcellular location">
    <subcellularLocation>
        <location evidence="1 6">Nucleus</location>
    </subcellularLocation>
</comment>
<comment type="similarity">
    <text evidence="6">Belongs to the WD repeat TRM82 family.</text>
</comment>
<sequence length="393" mass="42511">MGRTPIHSLFKAEIRGECVFMVAHGKLVTVMKTGSETQTHTLASDGPVRTIAISADASHVAIAADARTLSVFDTHSWAQHAQILLPKRPTAVAFHGSDLVVADKFGDVHRLSVGGEKIKLLLGHCSFVTAMILDLDLGHVITSDRDEKIRISSFPDTFQIEGFCLGHTGFISAICKVPNRPREIVSGGGDGLLLFWNVSTVSETQRIVLAELAPELKTEPGKHPHSIIAIKACTISDSIAILFEGIPFVYILRVEKASNQYSLHTKLSLPFLSALDIEFDHNGDLVVALGPGSAFLVACAPLKKEGNEIQFGEISLDSGIATRINSMATSKESEPINYSAYLEVLRKRTEEEVREKRGNLKRKGDDEETFGTEMKGDGKKGRGGGGKKSIAGQ</sequence>
<evidence type="ECO:0000256" key="3">
    <source>
        <dbReference type="ARBA" id="ARBA00022694"/>
    </source>
</evidence>